<evidence type="ECO:0000313" key="3">
    <source>
        <dbReference type="Proteomes" id="UP000028607"/>
    </source>
</evidence>
<gene>
    <name evidence="2" type="ORF">DW2_00040</name>
</gene>
<dbReference type="STRING" id="1317124.DW2_00040"/>
<proteinExistence type="predicted"/>
<accession>A0A085U0K4</accession>
<dbReference type="InterPro" id="IPR058575">
    <property type="entry name" value="NTP_transf_8_dom"/>
</dbReference>
<dbReference type="EMBL" id="AQRC01000001">
    <property type="protein sequence ID" value="KFE36501.1"/>
    <property type="molecule type" value="Genomic_DNA"/>
</dbReference>
<sequence length="345" mass="38019">MEHLPVPIQTAYHELMQRFRARPPLSVPGSIMRIEKSGRGYWVSRRRIGDRVVEKTIGPETPEVLATVAAARAEQKVYDGWRKKNATLVSMLRAAGLLSLDVNSGKILSSLSRVGFFEIGGILGGTNAFRLYPALLGVVAPAREMVFTGDVGMLAPSHIRLAGPREPLTSRLRSAGLEFETRFPMDPADPPKHVVHDNIEIEIPGPVARGGERSYVYEGIQEPVAALRLLEFSLRDPVSVVALYREGVEVTVPAPERFALHKLIVAQLRAGSFKSKRNKDLRQASWLLKVLAEARPNETMNALRDIRGRGPTWRKHLSASLREAPDAAKALRRIEAETGDPDPGG</sequence>
<protein>
    <recommendedName>
        <fullName evidence="1">Nucleotidyltransferase-like domain-containing protein</fullName>
    </recommendedName>
</protein>
<dbReference type="Proteomes" id="UP000028607">
    <property type="component" value="Unassembled WGS sequence"/>
</dbReference>
<dbReference type="AlphaFoldDB" id="A0A085U0K4"/>
<feature type="domain" description="Nucleotidyltransferase-like" evidence="1">
    <location>
        <begin position="104"/>
        <end position="305"/>
    </location>
</feature>
<reference evidence="2 3" key="2">
    <citation type="journal article" date="2015" name="Antonie Van Leeuwenhoek">
        <title>Thioclava indica sp. nov., isolated from surface seawater of the Indian Ocean.</title>
        <authorList>
            <person name="Liu Y."/>
            <person name="Lai Q."/>
            <person name="Du J."/>
            <person name="Xu H."/>
            <person name="Jiang L."/>
            <person name="Shao Z."/>
        </authorList>
    </citation>
    <scope>NUCLEOTIDE SEQUENCE [LARGE SCALE GENOMIC DNA]</scope>
    <source>
        <strain evidence="2 3">13D2W-2</strain>
    </source>
</reference>
<reference evidence="3" key="1">
    <citation type="submission" date="2013-04" db="EMBL/GenBank/DDBJ databases">
        <title>Thioclava sp. 13D2W-2 Genome Sequencing.</title>
        <authorList>
            <person name="Lai Q."/>
            <person name="Li G."/>
            <person name="Shao Z."/>
        </authorList>
    </citation>
    <scope>NUCLEOTIDE SEQUENCE [LARGE SCALE GENOMIC DNA]</scope>
    <source>
        <strain evidence="3">13D2W-2</strain>
    </source>
</reference>
<comment type="caution">
    <text evidence="2">The sequence shown here is derived from an EMBL/GenBank/DDBJ whole genome shotgun (WGS) entry which is preliminary data.</text>
</comment>
<dbReference type="OrthoDB" id="5469612at2"/>
<organism evidence="2 3">
    <name type="scientific">Thioclava atlantica</name>
    <dbReference type="NCBI Taxonomy" id="1317124"/>
    <lineage>
        <taxon>Bacteria</taxon>
        <taxon>Pseudomonadati</taxon>
        <taxon>Pseudomonadota</taxon>
        <taxon>Alphaproteobacteria</taxon>
        <taxon>Rhodobacterales</taxon>
        <taxon>Paracoccaceae</taxon>
        <taxon>Thioclava</taxon>
    </lineage>
</organism>
<keyword evidence="3" id="KW-1185">Reference proteome</keyword>
<evidence type="ECO:0000313" key="2">
    <source>
        <dbReference type="EMBL" id="KFE36501.1"/>
    </source>
</evidence>
<dbReference type="Pfam" id="PF12281">
    <property type="entry name" value="NTP_transf_8"/>
    <property type="match status" value="1"/>
</dbReference>
<dbReference type="eggNOG" id="COG5397">
    <property type="taxonomic scope" value="Bacteria"/>
</dbReference>
<name>A0A085U0K4_9RHOB</name>
<dbReference type="RefSeq" id="WP_038142301.1">
    <property type="nucleotide sequence ID" value="NZ_AQRC01000001.1"/>
</dbReference>
<evidence type="ECO:0000259" key="1">
    <source>
        <dbReference type="Pfam" id="PF12281"/>
    </source>
</evidence>